<reference evidence="11 12" key="1">
    <citation type="journal article" date="2024" name="Microbiology">
        <title>Methylomarinum rosea sp. nov., a novel halophilic methanotrophic bacterium from the hypersaline Lake Elton.</title>
        <authorList>
            <person name="Suleimanov R.Z."/>
            <person name="Oshkin I.Y."/>
            <person name="Danilova O.V."/>
            <person name="Suzina N.E."/>
            <person name="Dedysh S.N."/>
        </authorList>
    </citation>
    <scope>NUCLEOTIDE SEQUENCE [LARGE SCALE GENOMIC DNA]</scope>
    <source>
        <strain evidence="11 12">Ch1-1</strain>
        <plasmid evidence="12">unnamed2</plasmid>
    </source>
</reference>
<evidence type="ECO:0000256" key="3">
    <source>
        <dbReference type="ARBA" id="ARBA00022578"/>
    </source>
</evidence>
<evidence type="ECO:0000259" key="10">
    <source>
        <dbReference type="Pfam" id="PF12323"/>
    </source>
</evidence>
<dbReference type="InterPro" id="IPR051399">
    <property type="entry name" value="RNA-guided_DNA_endo/Transpos"/>
</dbReference>
<dbReference type="RefSeq" id="WP_349432847.1">
    <property type="nucleotide sequence ID" value="NZ_CP157744.1"/>
</dbReference>
<dbReference type="InterPro" id="IPR021027">
    <property type="entry name" value="Transposase_put_HTH"/>
</dbReference>
<dbReference type="GO" id="GO:0003677">
    <property type="term" value="F:DNA binding"/>
    <property type="evidence" value="ECO:0007669"/>
    <property type="project" value="UniProtKB-KW"/>
</dbReference>
<dbReference type="NCBIfam" id="TIGR01766">
    <property type="entry name" value="IS200/IS605 family accessory protein TnpB-like domain"/>
    <property type="match status" value="1"/>
</dbReference>
<dbReference type="Pfam" id="PF12323">
    <property type="entry name" value="HTH_OrfB_IS605"/>
    <property type="match status" value="1"/>
</dbReference>
<dbReference type="GO" id="GO:0032196">
    <property type="term" value="P:transposition"/>
    <property type="evidence" value="ECO:0007669"/>
    <property type="project" value="UniProtKB-KW"/>
</dbReference>
<keyword evidence="11" id="KW-0255">Endonuclease</keyword>
<name>A0AAU7P1L0_9GAMM</name>
<dbReference type="Pfam" id="PF01385">
    <property type="entry name" value="OrfB_IS605"/>
    <property type="match status" value="1"/>
</dbReference>
<evidence type="ECO:0000256" key="6">
    <source>
        <dbReference type="ARBA" id="ARBA00023125"/>
    </source>
</evidence>
<geneLocation type="plasmid" evidence="11 12">
    <name>unnamed2</name>
</geneLocation>
<dbReference type="GO" id="GO:0006310">
    <property type="term" value="P:DNA recombination"/>
    <property type="evidence" value="ECO:0007669"/>
    <property type="project" value="UniProtKB-KW"/>
</dbReference>
<keyword evidence="3" id="KW-0815">Transposition</keyword>
<dbReference type="GO" id="GO:0046872">
    <property type="term" value="F:metal ion binding"/>
    <property type="evidence" value="ECO:0007669"/>
    <property type="project" value="UniProtKB-KW"/>
</dbReference>
<evidence type="ECO:0000313" key="12">
    <source>
        <dbReference type="Proteomes" id="UP001225378"/>
    </source>
</evidence>
<dbReference type="AlphaFoldDB" id="A0AAU7P1L0"/>
<keyword evidence="4" id="KW-0479">Metal-binding</keyword>
<evidence type="ECO:0000256" key="5">
    <source>
        <dbReference type="ARBA" id="ARBA00022833"/>
    </source>
</evidence>
<dbReference type="KEGG" id="mech:Q9L42_021120"/>
<evidence type="ECO:0000259" key="8">
    <source>
        <dbReference type="Pfam" id="PF01385"/>
    </source>
</evidence>
<evidence type="ECO:0000259" key="9">
    <source>
        <dbReference type="Pfam" id="PF07282"/>
    </source>
</evidence>
<dbReference type="PANTHER" id="PTHR30405">
    <property type="entry name" value="TRANSPOSASE"/>
    <property type="match status" value="1"/>
</dbReference>
<dbReference type="InterPro" id="IPR001959">
    <property type="entry name" value="Transposase"/>
</dbReference>
<dbReference type="PANTHER" id="PTHR30405:SF25">
    <property type="entry name" value="RNA-GUIDED DNA ENDONUCLEASE INSQ-RELATED"/>
    <property type="match status" value="1"/>
</dbReference>
<dbReference type="Proteomes" id="UP001225378">
    <property type="component" value="Plasmid unnamed2"/>
</dbReference>
<sequence>MWFNDYMIQQKAYKFRFYPTRDQIEQLNREFGHARFVWNHALGLRSKAYRRRGESINYVGLSKHFTHLKKQTAFAWLKDATASCLTQKLIDLDKAFKGFFQGQADYPRFKKKQHRQAVRYQLDQRIVASNYRAGEFLKLPKLGALAIKWSQVPAGTPKMVTVTKTAAGRYFVTFMCEVEIQPLEKTNRAVGIDVGIKDVAVTSDGFFAGAPKYSYRHHRKLKRAQRTLARMQKGSNHWRRQRLKVARLHEKIANSRQDFLHKLTTWLIRRYDILCLEDLNVAGMLKNRRLARAIADVGLHKLKTYLEYKAQWYGREIRIIDRWFPSTKTCSACGKQHAMPLHKRVMKCDCGLEMDRDQNAAINILTAGLAGCGATYPQAA</sequence>
<dbReference type="InterPro" id="IPR010095">
    <property type="entry name" value="Cas12f1-like_TNB"/>
</dbReference>
<keyword evidence="11" id="KW-0378">Hydrolase</keyword>
<dbReference type="GO" id="GO:0004519">
    <property type="term" value="F:endonuclease activity"/>
    <property type="evidence" value="ECO:0007669"/>
    <property type="project" value="UniProtKB-KW"/>
</dbReference>
<protein>
    <submittedName>
        <fullName evidence="11">RNA-guided endonuclease TnpB family protein</fullName>
    </submittedName>
</protein>
<keyword evidence="5" id="KW-0862">Zinc</keyword>
<dbReference type="EMBL" id="CP157744">
    <property type="protein sequence ID" value="XBS22811.1"/>
    <property type="molecule type" value="Genomic_DNA"/>
</dbReference>
<keyword evidence="11" id="KW-0614">Plasmid</keyword>
<comment type="similarity">
    <text evidence="1">In the C-terminal section; belongs to the transposase 35 family.</text>
</comment>
<evidence type="ECO:0000256" key="7">
    <source>
        <dbReference type="ARBA" id="ARBA00023172"/>
    </source>
</evidence>
<evidence type="ECO:0000313" key="11">
    <source>
        <dbReference type="EMBL" id="XBS22811.1"/>
    </source>
</evidence>
<keyword evidence="11" id="KW-0540">Nuclease</keyword>
<dbReference type="Pfam" id="PF07282">
    <property type="entry name" value="Cas12f1-like_TNB"/>
    <property type="match status" value="1"/>
</dbReference>
<feature type="domain" description="Probable transposase IS891/IS1136/IS1341" evidence="8">
    <location>
        <begin position="175"/>
        <end position="287"/>
    </location>
</feature>
<keyword evidence="7" id="KW-0233">DNA recombination</keyword>
<evidence type="ECO:0000256" key="4">
    <source>
        <dbReference type="ARBA" id="ARBA00022723"/>
    </source>
</evidence>
<gene>
    <name evidence="11" type="ORF">Q9L42_021120</name>
</gene>
<evidence type="ECO:0000256" key="1">
    <source>
        <dbReference type="ARBA" id="ARBA00008761"/>
    </source>
</evidence>
<comment type="similarity">
    <text evidence="2">In the N-terminal section; belongs to the transposase 2 family.</text>
</comment>
<keyword evidence="12" id="KW-1185">Reference proteome</keyword>
<keyword evidence="6" id="KW-0238">DNA-binding</keyword>
<organism evidence="11 12">
    <name type="scientific">Methylomarinum roseum</name>
    <dbReference type="NCBI Taxonomy" id="3067653"/>
    <lineage>
        <taxon>Bacteria</taxon>
        <taxon>Pseudomonadati</taxon>
        <taxon>Pseudomonadota</taxon>
        <taxon>Gammaproteobacteria</taxon>
        <taxon>Methylococcales</taxon>
        <taxon>Methylococcaceae</taxon>
        <taxon>Methylomarinum</taxon>
    </lineage>
</organism>
<proteinExistence type="inferred from homology"/>
<feature type="domain" description="Transposase putative helix-turn-helix" evidence="10">
    <location>
        <begin position="7"/>
        <end position="53"/>
    </location>
</feature>
<dbReference type="NCBIfam" id="NF040570">
    <property type="entry name" value="guided_TnpB"/>
    <property type="match status" value="1"/>
</dbReference>
<accession>A0AAU7P1L0</accession>
<evidence type="ECO:0000256" key="2">
    <source>
        <dbReference type="ARBA" id="ARBA00011044"/>
    </source>
</evidence>
<feature type="domain" description="Cas12f1-like TNB" evidence="9">
    <location>
        <begin position="301"/>
        <end position="364"/>
    </location>
</feature>